<keyword evidence="5" id="KW-1003">Cell membrane</keyword>
<dbReference type="PANTHER" id="PTHR43390">
    <property type="entry name" value="SIGNAL PEPTIDASE I"/>
    <property type="match status" value="1"/>
</dbReference>
<feature type="transmembrane region" description="Helical" evidence="12">
    <location>
        <begin position="12"/>
        <end position="34"/>
    </location>
</feature>
<protein>
    <recommendedName>
        <fullName evidence="4 12">Signal peptidase I</fullName>
        <ecNumber evidence="4 12">3.4.21.89</ecNumber>
    </recommendedName>
</protein>
<dbReference type="InterPro" id="IPR019757">
    <property type="entry name" value="Pept_S26A_signal_pept_1_Lys-AS"/>
</dbReference>
<dbReference type="CDD" id="cd06530">
    <property type="entry name" value="S26_SPase_I"/>
    <property type="match status" value="1"/>
</dbReference>
<dbReference type="PROSITE" id="PS00501">
    <property type="entry name" value="SPASE_I_1"/>
    <property type="match status" value="1"/>
</dbReference>
<feature type="active site" evidence="11">
    <location>
        <position position="40"/>
    </location>
</feature>
<dbReference type="Gene3D" id="2.10.109.10">
    <property type="entry name" value="Umud Fragment, subunit A"/>
    <property type="match status" value="1"/>
</dbReference>
<dbReference type="GO" id="GO:0006465">
    <property type="term" value="P:signal peptide processing"/>
    <property type="evidence" value="ECO:0007669"/>
    <property type="project" value="InterPro"/>
</dbReference>
<keyword evidence="7 12" id="KW-0812">Transmembrane</keyword>
<evidence type="ECO:0000256" key="3">
    <source>
        <dbReference type="ARBA" id="ARBA00009370"/>
    </source>
</evidence>
<dbReference type="InterPro" id="IPR000223">
    <property type="entry name" value="Pept_S26A_signal_pept_1"/>
</dbReference>
<dbReference type="GO" id="GO:0009003">
    <property type="term" value="F:signal peptidase activity"/>
    <property type="evidence" value="ECO:0007669"/>
    <property type="project" value="UniProtKB-EC"/>
</dbReference>
<evidence type="ECO:0000256" key="6">
    <source>
        <dbReference type="ARBA" id="ARBA00022670"/>
    </source>
</evidence>
<name>A0A3S0U4P9_9BACI</name>
<evidence type="ECO:0000256" key="13">
    <source>
        <dbReference type="RuleBase" id="RU362042"/>
    </source>
</evidence>
<dbReference type="RefSeq" id="WP_126864010.1">
    <property type="nucleotide sequence ID" value="NZ_JAUSTX010000001.1"/>
</dbReference>
<dbReference type="PANTHER" id="PTHR43390:SF1">
    <property type="entry name" value="CHLOROPLAST PROCESSING PEPTIDASE"/>
    <property type="match status" value="1"/>
</dbReference>
<evidence type="ECO:0000256" key="5">
    <source>
        <dbReference type="ARBA" id="ARBA00022475"/>
    </source>
</evidence>
<comment type="catalytic activity">
    <reaction evidence="1 12">
        <text>Cleavage of hydrophobic, N-terminal signal or leader sequences from secreted and periplasmic proteins.</text>
        <dbReference type="EC" id="3.4.21.89"/>
    </reaction>
</comment>
<dbReference type="PROSITE" id="PS00761">
    <property type="entry name" value="SPASE_I_3"/>
    <property type="match status" value="1"/>
</dbReference>
<evidence type="ECO:0000256" key="12">
    <source>
        <dbReference type="RuleBase" id="RU003993"/>
    </source>
</evidence>
<evidence type="ECO:0000259" key="14">
    <source>
        <dbReference type="Pfam" id="PF10502"/>
    </source>
</evidence>
<evidence type="ECO:0000256" key="8">
    <source>
        <dbReference type="ARBA" id="ARBA00022801"/>
    </source>
</evidence>
<keyword evidence="16" id="KW-1185">Reference proteome</keyword>
<comment type="caution">
    <text evidence="15">The sequence shown here is derived from an EMBL/GenBank/DDBJ whole genome shotgun (WGS) entry which is preliminary data.</text>
</comment>
<accession>A0A3S0U4P9</accession>
<evidence type="ECO:0000256" key="10">
    <source>
        <dbReference type="ARBA" id="ARBA00023136"/>
    </source>
</evidence>
<dbReference type="NCBIfam" id="TIGR02227">
    <property type="entry name" value="sigpep_I_bact"/>
    <property type="match status" value="1"/>
</dbReference>
<evidence type="ECO:0000256" key="4">
    <source>
        <dbReference type="ARBA" id="ARBA00013208"/>
    </source>
</evidence>
<proteinExistence type="inferred from homology"/>
<dbReference type="GO" id="GO:0005886">
    <property type="term" value="C:plasma membrane"/>
    <property type="evidence" value="ECO:0007669"/>
    <property type="project" value="UniProtKB-SubCell"/>
</dbReference>
<dbReference type="Proteomes" id="UP000267430">
    <property type="component" value="Unassembled WGS sequence"/>
</dbReference>
<evidence type="ECO:0000256" key="9">
    <source>
        <dbReference type="ARBA" id="ARBA00022989"/>
    </source>
</evidence>
<dbReference type="EC" id="3.4.21.89" evidence="4 12"/>
<gene>
    <name evidence="15" type="primary">lepB</name>
    <name evidence="15" type="ORF">ELQ35_06435</name>
</gene>
<dbReference type="InterPro" id="IPR019533">
    <property type="entry name" value="Peptidase_S26"/>
</dbReference>
<evidence type="ECO:0000313" key="16">
    <source>
        <dbReference type="Proteomes" id="UP000267430"/>
    </source>
</evidence>
<evidence type="ECO:0000313" key="15">
    <source>
        <dbReference type="EMBL" id="RUQ29989.1"/>
    </source>
</evidence>
<sequence>MAANRKDSFMDWFKAGVIAFVLFLFIRIFFFSSYEVEGESMQPTLQDGNRLVVNKIGYQIQDIHRFDVIVFHANDRDDYVKRVIGLPGDKITYKDDWLYVNGVKYQEPYLQQFKHPFPGLNLTGDFTLNELTNSENVPNGKLFVMGDNRLGSMDSRHFGYVSIDKVVGKVDVRYWPLDKFNINFRGN</sequence>
<evidence type="ECO:0000256" key="11">
    <source>
        <dbReference type="PIRSR" id="PIRSR600223-1"/>
    </source>
</evidence>
<keyword evidence="10 12" id="KW-0472">Membrane</keyword>
<evidence type="ECO:0000256" key="1">
    <source>
        <dbReference type="ARBA" id="ARBA00000677"/>
    </source>
</evidence>
<dbReference type="AlphaFoldDB" id="A0A3S0U4P9"/>
<keyword evidence="9 12" id="KW-1133">Transmembrane helix</keyword>
<organism evidence="15 16">
    <name type="scientific">Peribacillus cavernae</name>
    <dbReference type="NCBI Taxonomy" id="1674310"/>
    <lineage>
        <taxon>Bacteria</taxon>
        <taxon>Bacillati</taxon>
        <taxon>Bacillota</taxon>
        <taxon>Bacilli</taxon>
        <taxon>Bacillales</taxon>
        <taxon>Bacillaceae</taxon>
        <taxon>Peribacillus</taxon>
    </lineage>
</organism>
<evidence type="ECO:0000256" key="7">
    <source>
        <dbReference type="ARBA" id="ARBA00022692"/>
    </source>
</evidence>
<dbReference type="FunFam" id="2.10.109.10:FF:000008">
    <property type="entry name" value="Signal peptidase I"/>
    <property type="match status" value="1"/>
</dbReference>
<feature type="domain" description="Peptidase S26" evidence="14">
    <location>
        <begin position="10"/>
        <end position="175"/>
    </location>
</feature>
<dbReference type="GO" id="GO:0004252">
    <property type="term" value="F:serine-type endopeptidase activity"/>
    <property type="evidence" value="ECO:0007669"/>
    <property type="project" value="InterPro"/>
</dbReference>
<dbReference type="PROSITE" id="PS00760">
    <property type="entry name" value="SPASE_I_2"/>
    <property type="match status" value="1"/>
</dbReference>
<comment type="similarity">
    <text evidence="3 13">Belongs to the peptidase S26 family.</text>
</comment>
<dbReference type="EMBL" id="RYZZ01000007">
    <property type="protein sequence ID" value="RUQ29989.1"/>
    <property type="molecule type" value="Genomic_DNA"/>
</dbReference>
<keyword evidence="8 12" id="KW-0378">Hydrolase</keyword>
<keyword evidence="6 12" id="KW-0645">Protease</keyword>
<dbReference type="InterPro" id="IPR019758">
    <property type="entry name" value="Pept_S26A_signal_pept_1_CS"/>
</dbReference>
<evidence type="ECO:0000256" key="2">
    <source>
        <dbReference type="ARBA" id="ARBA00004401"/>
    </source>
</evidence>
<dbReference type="SUPFAM" id="SSF51306">
    <property type="entry name" value="LexA/Signal peptidase"/>
    <property type="match status" value="1"/>
</dbReference>
<comment type="subcellular location">
    <subcellularLocation>
        <location evidence="2">Cell membrane</location>
        <topology evidence="2">Single-pass type II membrane protein</topology>
    </subcellularLocation>
    <subcellularLocation>
        <location evidence="13">Membrane</location>
        <topology evidence="13">Single-pass type II membrane protein</topology>
    </subcellularLocation>
</comment>
<dbReference type="Pfam" id="PF10502">
    <property type="entry name" value="Peptidase_S26"/>
    <property type="match status" value="1"/>
</dbReference>
<dbReference type="InterPro" id="IPR019756">
    <property type="entry name" value="Pept_S26A_signal_pept_1_Ser-AS"/>
</dbReference>
<dbReference type="OrthoDB" id="9802919at2"/>
<reference evidence="15 16" key="1">
    <citation type="submission" date="2018-12" db="EMBL/GenBank/DDBJ databases">
        <title>Bacillus chawlae sp. nov., Bacillus glennii sp. nov., and Bacillus saganii sp. nov. Isolated from the Vehicle Assembly Building at Kennedy Space Center where the Viking Spacecraft were Assembled.</title>
        <authorList>
            <person name="Seuylemezian A."/>
            <person name="Vaishampayan P."/>
        </authorList>
    </citation>
    <scope>NUCLEOTIDE SEQUENCE [LARGE SCALE GENOMIC DNA]</scope>
    <source>
        <strain evidence="15 16">L5</strain>
    </source>
</reference>
<dbReference type="PRINTS" id="PR00727">
    <property type="entry name" value="LEADERPTASE"/>
</dbReference>
<dbReference type="InterPro" id="IPR036286">
    <property type="entry name" value="LexA/Signal_pep-like_sf"/>
</dbReference>
<feature type="active site" evidence="11">
    <location>
        <position position="81"/>
    </location>
</feature>